<dbReference type="PANTHER" id="PTHR30511:SF0">
    <property type="entry name" value="ALANINE RACEMASE, CATABOLIC-RELATED"/>
    <property type="match status" value="1"/>
</dbReference>
<sequence>MSLLRARVDLDAIANNVHTVKTLLGEGTRLMCVVKANAYGHGALRVAQAMDAAGAEAFGVATIAEALRLREGGIDKPVLAWIWDPREDLSDALSAGVELAAASPAHVDALIRAGIPARICVEVETGMCRAGVDEKDWDAVFRRLAATDHLTVTGLMSHLACADEVDHPHNNTQRDAFERALRSAHAAGLECSVNHLGNSAAALTRPDLRYQQVRCGLALYGYEPAPGHDHGLRPAMTWAADVVSLKPVQPGDAVSYGLTWQADKPGWLANIPVGYADGLPRRAQGALEIGIGGRRYPQVGRVCMDQIMVDLGDNPAGVSAGDEAVVFGPGGMSADELAAKLDTISYEVLTWPGSNRRTARDYCGKERDDA</sequence>
<keyword evidence="3 4" id="KW-0413">Isomerase</keyword>
<dbReference type="RefSeq" id="WP_022862698.1">
    <property type="nucleotide sequence ID" value="NZ_ATVG01000003.1"/>
</dbReference>
<comment type="pathway">
    <text evidence="4">Amino-acid biosynthesis; D-alanine biosynthesis; D-alanine from L-alanine: step 1/1.</text>
</comment>
<keyword evidence="7" id="KW-1185">Reference proteome</keyword>
<name>A0ABY7U5A2_9CORY</name>
<dbReference type="Gene3D" id="3.20.20.10">
    <property type="entry name" value="Alanine racemase"/>
    <property type="match status" value="1"/>
</dbReference>
<organism evidence="6 7">
    <name type="scientific">Corynebacterium massiliense DSM 45435</name>
    <dbReference type="NCBI Taxonomy" id="1121364"/>
    <lineage>
        <taxon>Bacteria</taxon>
        <taxon>Bacillati</taxon>
        <taxon>Actinomycetota</taxon>
        <taxon>Actinomycetes</taxon>
        <taxon>Mycobacteriales</taxon>
        <taxon>Corynebacteriaceae</taxon>
        <taxon>Corynebacterium</taxon>
    </lineage>
</organism>
<evidence type="ECO:0000256" key="1">
    <source>
        <dbReference type="ARBA" id="ARBA00001933"/>
    </source>
</evidence>
<comment type="function">
    <text evidence="4">Catalyzes the interconversion of L-alanine and D-alanine. May also act on other amino acids.</text>
</comment>
<protein>
    <recommendedName>
        <fullName evidence="4">Alanine racemase</fullName>
        <ecNumber evidence="4">5.1.1.1</ecNumber>
    </recommendedName>
</protein>
<proteinExistence type="inferred from homology"/>
<dbReference type="GO" id="GO:0008784">
    <property type="term" value="F:alanine racemase activity"/>
    <property type="evidence" value="ECO:0007669"/>
    <property type="project" value="UniProtKB-EC"/>
</dbReference>
<dbReference type="CDD" id="cd00430">
    <property type="entry name" value="PLPDE_III_AR"/>
    <property type="match status" value="1"/>
</dbReference>
<keyword evidence="2 4" id="KW-0663">Pyridoxal phosphate</keyword>
<evidence type="ECO:0000256" key="3">
    <source>
        <dbReference type="ARBA" id="ARBA00023235"/>
    </source>
</evidence>
<feature type="binding site" evidence="4">
    <location>
        <position position="304"/>
    </location>
    <ligand>
        <name>substrate</name>
    </ligand>
</feature>
<dbReference type="InterPro" id="IPR011079">
    <property type="entry name" value="Ala_racemase_C"/>
</dbReference>
<dbReference type="Gene3D" id="2.40.37.10">
    <property type="entry name" value="Lyase, Ornithine Decarboxylase, Chain A, domain 1"/>
    <property type="match status" value="1"/>
</dbReference>
<feature type="domain" description="Alanine racemase C-terminal" evidence="5">
    <location>
        <begin position="235"/>
        <end position="363"/>
    </location>
</feature>
<dbReference type="InterPro" id="IPR009006">
    <property type="entry name" value="Ala_racemase/Decarboxylase_C"/>
</dbReference>
<feature type="modified residue" description="N6-(pyridoxal phosphate)lysine" evidence="4">
    <location>
        <position position="35"/>
    </location>
</feature>
<evidence type="ECO:0000256" key="4">
    <source>
        <dbReference type="HAMAP-Rule" id="MF_01201"/>
    </source>
</evidence>
<dbReference type="SUPFAM" id="SSF51419">
    <property type="entry name" value="PLP-binding barrel"/>
    <property type="match status" value="1"/>
</dbReference>
<dbReference type="EC" id="5.1.1.1" evidence="4"/>
<dbReference type="InterPro" id="IPR029066">
    <property type="entry name" value="PLP-binding_barrel"/>
</dbReference>
<evidence type="ECO:0000256" key="2">
    <source>
        <dbReference type="ARBA" id="ARBA00022898"/>
    </source>
</evidence>
<reference evidence="6 7" key="1">
    <citation type="submission" date="2020-10" db="EMBL/GenBank/DDBJ databases">
        <title>Complete genome sequence of Corynebacterium massiliense DSM 45435, type strain of Corynebacterium massiliense.</title>
        <authorList>
            <person name="Busche T."/>
            <person name="Kalinowski J."/>
            <person name="Ruckert C."/>
        </authorList>
    </citation>
    <scope>NUCLEOTIDE SEQUENCE [LARGE SCALE GENOMIC DNA]</scope>
    <source>
        <strain evidence="6 7">DSM 45435</strain>
    </source>
</reference>
<dbReference type="InterPro" id="IPR020622">
    <property type="entry name" value="Ala_racemase_pyridoxalP-BS"/>
</dbReference>
<dbReference type="NCBIfam" id="TIGR00492">
    <property type="entry name" value="alr"/>
    <property type="match status" value="1"/>
</dbReference>
<dbReference type="EMBL" id="CP063189">
    <property type="protein sequence ID" value="WCZ31867.1"/>
    <property type="molecule type" value="Genomic_DNA"/>
</dbReference>
<dbReference type="PROSITE" id="PS00395">
    <property type="entry name" value="ALANINE_RACEMASE"/>
    <property type="match status" value="1"/>
</dbReference>
<feature type="active site" description="Proton acceptor; specific for L-alanine" evidence="4">
    <location>
        <position position="256"/>
    </location>
</feature>
<evidence type="ECO:0000313" key="7">
    <source>
        <dbReference type="Proteomes" id="UP001220064"/>
    </source>
</evidence>
<dbReference type="PANTHER" id="PTHR30511">
    <property type="entry name" value="ALANINE RACEMASE"/>
    <property type="match status" value="1"/>
</dbReference>
<accession>A0ABY7U5A2</accession>
<dbReference type="InterPro" id="IPR001608">
    <property type="entry name" value="Ala_racemase_N"/>
</dbReference>
<feature type="binding site" evidence="4">
    <location>
        <position position="129"/>
    </location>
    <ligand>
        <name>substrate</name>
    </ligand>
</feature>
<dbReference type="InterPro" id="IPR000821">
    <property type="entry name" value="Ala_racemase"/>
</dbReference>
<dbReference type="Pfam" id="PF00842">
    <property type="entry name" value="Ala_racemase_C"/>
    <property type="match status" value="1"/>
</dbReference>
<dbReference type="SUPFAM" id="SSF50621">
    <property type="entry name" value="Alanine racemase C-terminal domain-like"/>
    <property type="match status" value="1"/>
</dbReference>
<dbReference type="SMART" id="SM01005">
    <property type="entry name" value="Ala_racemase_C"/>
    <property type="match status" value="1"/>
</dbReference>
<evidence type="ECO:0000313" key="6">
    <source>
        <dbReference type="EMBL" id="WCZ31867.1"/>
    </source>
</evidence>
<comment type="similarity">
    <text evidence="4">Belongs to the alanine racemase family.</text>
</comment>
<feature type="active site" description="Proton acceptor; specific for D-alanine" evidence="4">
    <location>
        <position position="35"/>
    </location>
</feature>
<comment type="catalytic activity">
    <reaction evidence="4">
        <text>L-alanine = D-alanine</text>
        <dbReference type="Rhea" id="RHEA:20249"/>
        <dbReference type="ChEBI" id="CHEBI:57416"/>
        <dbReference type="ChEBI" id="CHEBI:57972"/>
        <dbReference type="EC" id="5.1.1.1"/>
    </reaction>
</comment>
<evidence type="ECO:0000259" key="5">
    <source>
        <dbReference type="SMART" id="SM01005"/>
    </source>
</evidence>
<dbReference type="HAMAP" id="MF_01201">
    <property type="entry name" value="Ala_racemase"/>
    <property type="match status" value="1"/>
</dbReference>
<gene>
    <name evidence="6" type="primary">alr</name>
    <name evidence="6" type="ORF">CMASS_02040</name>
</gene>
<dbReference type="Pfam" id="PF01168">
    <property type="entry name" value="Ala_racemase_N"/>
    <property type="match status" value="1"/>
</dbReference>
<dbReference type="PRINTS" id="PR00992">
    <property type="entry name" value="ALARACEMASE"/>
</dbReference>
<comment type="cofactor">
    <cofactor evidence="1 4">
        <name>pyridoxal 5'-phosphate</name>
        <dbReference type="ChEBI" id="CHEBI:597326"/>
    </cofactor>
</comment>
<dbReference type="Proteomes" id="UP001220064">
    <property type="component" value="Chromosome"/>
</dbReference>